<evidence type="ECO:0000256" key="2">
    <source>
        <dbReference type="SAM" id="MobiDB-lite"/>
    </source>
</evidence>
<dbReference type="Pfam" id="PF01336">
    <property type="entry name" value="tRNA_anti-codon"/>
    <property type="match status" value="1"/>
</dbReference>
<dbReference type="PANTHER" id="PTHR37294:SF1">
    <property type="entry name" value="3'-5' EXORIBONUCLEASE YHAM"/>
    <property type="match status" value="1"/>
</dbReference>
<dbReference type="OrthoDB" id="9778453at2"/>
<dbReference type="SUPFAM" id="SSF109604">
    <property type="entry name" value="HD-domain/PDEase-like"/>
    <property type="match status" value="1"/>
</dbReference>
<dbReference type="STRING" id="485915.Dret_1404"/>
<dbReference type="InterPro" id="IPR004365">
    <property type="entry name" value="NA-bd_OB_tRNA"/>
</dbReference>
<protein>
    <submittedName>
        <fullName evidence="4">Metal dependent phosphohydrolase</fullName>
    </submittedName>
</protein>
<dbReference type="RefSeq" id="WP_015751838.1">
    <property type="nucleotide sequence ID" value="NC_013223.1"/>
</dbReference>
<dbReference type="GO" id="GO:0016787">
    <property type="term" value="F:hydrolase activity"/>
    <property type="evidence" value="ECO:0007669"/>
    <property type="project" value="UniProtKB-KW"/>
</dbReference>
<proteinExistence type="predicted"/>
<dbReference type="AlphaFoldDB" id="C8X2P4"/>
<dbReference type="PROSITE" id="PS51831">
    <property type="entry name" value="HD"/>
    <property type="match status" value="1"/>
</dbReference>
<evidence type="ECO:0000313" key="5">
    <source>
        <dbReference type="Proteomes" id="UP000001052"/>
    </source>
</evidence>
<dbReference type="CDD" id="cd00077">
    <property type="entry name" value="HDc"/>
    <property type="match status" value="1"/>
</dbReference>
<reference evidence="4 5" key="2">
    <citation type="journal article" date="2010" name="Stand. Genomic Sci.">
        <title>Complete genome sequence of Desulfohalobium retbaense type strain (HR(100)).</title>
        <authorList>
            <person name="Spring S."/>
            <person name="Nolan M."/>
            <person name="Lapidus A."/>
            <person name="Glavina Del Rio T."/>
            <person name="Copeland A."/>
            <person name="Tice H."/>
            <person name="Cheng J.F."/>
            <person name="Lucas S."/>
            <person name="Land M."/>
            <person name="Chen F."/>
            <person name="Bruce D."/>
            <person name="Goodwin L."/>
            <person name="Pitluck S."/>
            <person name="Ivanova N."/>
            <person name="Mavromatis K."/>
            <person name="Mikhailova N."/>
            <person name="Pati A."/>
            <person name="Chen A."/>
            <person name="Palaniappan K."/>
            <person name="Hauser L."/>
            <person name="Chang Y.J."/>
            <person name="Jeffries C.D."/>
            <person name="Munk C."/>
            <person name="Kiss H."/>
            <person name="Chain P."/>
            <person name="Han C."/>
            <person name="Brettin T."/>
            <person name="Detter J.C."/>
            <person name="Schuler E."/>
            <person name="Goker M."/>
            <person name="Rohde M."/>
            <person name="Bristow J."/>
            <person name="Eisen J.A."/>
            <person name="Markowitz V."/>
            <person name="Hugenholtz P."/>
            <person name="Kyrpides N.C."/>
            <person name="Klenk H.P."/>
        </authorList>
    </citation>
    <scope>NUCLEOTIDE SEQUENCE [LARGE SCALE GENOMIC DNA]</scope>
    <source>
        <strain evidence="4 5">DSM 5692</strain>
    </source>
</reference>
<evidence type="ECO:0000259" key="3">
    <source>
        <dbReference type="PROSITE" id="PS51831"/>
    </source>
</evidence>
<feature type="domain" description="HD" evidence="3">
    <location>
        <begin position="167"/>
        <end position="287"/>
    </location>
</feature>
<dbReference type="HOGENOM" id="CLU_056349_2_0_7"/>
<dbReference type="PANTHER" id="PTHR37294">
    <property type="entry name" value="3'-5' EXORIBONUCLEASE YHAM"/>
    <property type="match status" value="1"/>
</dbReference>
<dbReference type="KEGG" id="drt:Dret_1404"/>
<evidence type="ECO:0000256" key="1">
    <source>
        <dbReference type="ARBA" id="ARBA00022801"/>
    </source>
</evidence>
<dbReference type="InterPro" id="IPR012340">
    <property type="entry name" value="NA-bd_OB-fold"/>
</dbReference>
<name>C8X2P4_DESRD</name>
<dbReference type="InterPro" id="IPR006674">
    <property type="entry name" value="HD_domain"/>
</dbReference>
<dbReference type="Gene3D" id="1.10.3210.10">
    <property type="entry name" value="Hypothetical protein af1432"/>
    <property type="match status" value="1"/>
</dbReference>
<dbReference type="InterPro" id="IPR003607">
    <property type="entry name" value="HD/PDEase_dom"/>
</dbReference>
<dbReference type="CDD" id="cd04492">
    <property type="entry name" value="YhaM_OBF_like"/>
    <property type="match status" value="1"/>
</dbReference>
<sequence>MQSKNLFVSDLQQGSAIEDLFLIAEARSAETRNGQPYWDLVLQDATGKVSAKIWAPLSQQANGLAPGQFLHVQAKVELFREKFQLNITRFEEIDPEGETLDWSAFVPRTAEAPETILEDLEQLCRDELQHKPWRALCRSVLRDPEIRQRLLQAPAAKSVHHAYRGGLLEHTRQVCRVCLQFAALYPDLDKELLFVAALFHDFGKAWELEGLATWDYSDAGQLLGHIHLGLERLEPFLRRQKGLDPELALHLKHAILSHHGELEFGSPKRPKTPEAFALHFADNLDSKLTTASAALNDLGEHDGGWTPKVWALQRQLFKRTPTPAPMATQHRPREDQCSLPLKE</sequence>
<dbReference type="Proteomes" id="UP000001052">
    <property type="component" value="Chromosome"/>
</dbReference>
<feature type="region of interest" description="Disordered" evidence="2">
    <location>
        <begin position="320"/>
        <end position="343"/>
    </location>
</feature>
<reference evidence="5" key="1">
    <citation type="submission" date="2009-09" db="EMBL/GenBank/DDBJ databases">
        <title>The complete chromosome of Desulfohalobium retbaense DSM 5692.</title>
        <authorList>
            <consortium name="US DOE Joint Genome Institute (JGI-PGF)"/>
            <person name="Lucas S."/>
            <person name="Copeland A."/>
            <person name="Lapidus A."/>
            <person name="Glavina del Rio T."/>
            <person name="Dalin E."/>
            <person name="Tice H."/>
            <person name="Bruce D."/>
            <person name="Goodwin L."/>
            <person name="Pitluck S."/>
            <person name="Kyrpides N."/>
            <person name="Mavromatis K."/>
            <person name="Ivanova N."/>
            <person name="Mikhailova N."/>
            <person name="Munk A.C."/>
            <person name="Brettin T."/>
            <person name="Detter J.C."/>
            <person name="Han C."/>
            <person name="Tapia R."/>
            <person name="Larimer F."/>
            <person name="Land M."/>
            <person name="Hauser L."/>
            <person name="Markowitz V."/>
            <person name="Cheng J.-F."/>
            <person name="Hugenholtz P."/>
            <person name="Woyke T."/>
            <person name="Wu D."/>
            <person name="Spring S."/>
            <person name="Klenk H.-P."/>
            <person name="Eisen J.A."/>
        </authorList>
    </citation>
    <scope>NUCLEOTIDE SEQUENCE [LARGE SCALE GENOMIC DNA]</scope>
    <source>
        <strain evidence="5">DSM 5692</strain>
    </source>
</reference>
<keyword evidence="1" id="KW-0378">Hydrolase</keyword>
<dbReference type="eggNOG" id="COG3481">
    <property type="taxonomic scope" value="Bacteria"/>
</dbReference>
<dbReference type="GO" id="GO:0003676">
    <property type="term" value="F:nucleic acid binding"/>
    <property type="evidence" value="ECO:0007669"/>
    <property type="project" value="InterPro"/>
</dbReference>
<feature type="compositionally biased region" description="Basic and acidic residues" evidence="2">
    <location>
        <begin position="331"/>
        <end position="343"/>
    </location>
</feature>
<dbReference type="Pfam" id="PF01966">
    <property type="entry name" value="HD"/>
    <property type="match status" value="1"/>
</dbReference>
<dbReference type="GO" id="GO:0031125">
    <property type="term" value="P:rRNA 3'-end processing"/>
    <property type="evidence" value="ECO:0007669"/>
    <property type="project" value="TreeGrafter"/>
</dbReference>
<gene>
    <name evidence="4" type="ordered locus">Dret_1404</name>
</gene>
<dbReference type="InterPro" id="IPR050798">
    <property type="entry name" value="YhaM_exoribonuc/phosphodiest"/>
</dbReference>
<accession>C8X2P4</accession>
<dbReference type="Gene3D" id="2.40.50.140">
    <property type="entry name" value="Nucleic acid-binding proteins"/>
    <property type="match status" value="1"/>
</dbReference>
<evidence type="ECO:0000313" key="4">
    <source>
        <dbReference type="EMBL" id="ACV68691.1"/>
    </source>
</evidence>
<dbReference type="EMBL" id="CP001734">
    <property type="protein sequence ID" value="ACV68691.1"/>
    <property type="molecule type" value="Genomic_DNA"/>
</dbReference>
<keyword evidence="5" id="KW-1185">Reference proteome</keyword>
<organism evidence="4 5">
    <name type="scientific">Desulfohalobium retbaense (strain ATCC 49708 / DSM 5692 / JCM 16813 / HR100)</name>
    <dbReference type="NCBI Taxonomy" id="485915"/>
    <lineage>
        <taxon>Bacteria</taxon>
        <taxon>Pseudomonadati</taxon>
        <taxon>Thermodesulfobacteriota</taxon>
        <taxon>Desulfovibrionia</taxon>
        <taxon>Desulfovibrionales</taxon>
        <taxon>Desulfohalobiaceae</taxon>
        <taxon>Desulfohalobium</taxon>
    </lineage>
</organism>
<dbReference type="SMART" id="SM00471">
    <property type="entry name" value="HDc"/>
    <property type="match status" value="1"/>
</dbReference>